<dbReference type="FunFam" id="1.10.8.430:FF:000003">
    <property type="entry name" value="Probable disease resistance protein At5g66910"/>
    <property type="match status" value="1"/>
</dbReference>
<keyword evidence="5" id="KW-0611">Plant defense</keyword>
<comment type="similarity">
    <text evidence="1">Belongs to the disease resistance NB-LRR family.</text>
</comment>
<name>A0A8T2CGB9_ARASU</name>
<evidence type="ECO:0000313" key="11">
    <source>
        <dbReference type="Proteomes" id="UP000694251"/>
    </source>
</evidence>
<reference evidence="10 11" key="1">
    <citation type="submission" date="2020-12" db="EMBL/GenBank/DDBJ databases">
        <title>Concerted genomic and epigenomic changes stabilize Arabidopsis allopolyploids.</title>
        <authorList>
            <person name="Chen Z."/>
        </authorList>
    </citation>
    <scope>NUCLEOTIDE SEQUENCE [LARGE SCALE GENOMIC DNA]</scope>
    <source>
        <strain evidence="10">As9502</strain>
        <tissue evidence="10">Leaf</tissue>
    </source>
</reference>
<evidence type="ECO:0000256" key="1">
    <source>
        <dbReference type="ARBA" id="ARBA00008894"/>
    </source>
</evidence>
<dbReference type="Pfam" id="PF00931">
    <property type="entry name" value="NB-ARC"/>
    <property type="match status" value="1"/>
</dbReference>
<proteinExistence type="inferred from homology"/>
<keyword evidence="3" id="KW-0677">Repeat</keyword>
<dbReference type="InterPro" id="IPR002182">
    <property type="entry name" value="NB-ARC"/>
</dbReference>
<dbReference type="FunFam" id="3.80.10.10:FF:000834">
    <property type="entry name" value="Probable disease resistance protein At1g15890"/>
    <property type="match status" value="1"/>
</dbReference>
<dbReference type="PANTHER" id="PTHR33463">
    <property type="entry name" value="NB-ARC DOMAIN-CONTAINING PROTEIN-RELATED"/>
    <property type="match status" value="1"/>
</dbReference>
<dbReference type="FunFam" id="3.40.50.300:FF:001091">
    <property type="entry name" value="Probable disease resistance protein At1g61300"/>
    <property type="match status" value="1"/>
</dbReference>
<dbReference type="GO" id="GO:0005524">
    <property type="term" value="F:ATP binding"/>
    <property type="evidence" value="ECO:0007669"/>
    <property type="project" value="UniProtKB-KW"/>
</dbReference>
<dbReference type="AlphaFoldDB" id="A0A8T2CGB9"/>
<evidence type="ECO:0000256" key="2">
    <source>
        <dbReference type="ARBA" id="ARBA00022614"/>
    </source>
</evidence>
<dbReference type="Proteomes" id="UP000694251">
    <property type="component" value="Chromosome 6"/>
</dbReference>
<keyword evidence="2" id="KW-0433">Leucine-rich repeat</keyword>
<accession>A0A8T2CGB9</accession>
<keyword evidence="7" id="KW-0175">Coiled coil</keyword>
<evidence type="ECO:0000256" key="3">
    <source>
        <dbReference type="ARBA" id="ARBA00022737"/>
    </source>
</evidence>
<keyword evidence="11" id="KW-1185">Reference proteome</keyword>
<dbReference type="PROSITE" id="PS51450">
    <property type="entry name" value="LRR"/>
    <property type="match status" value="1"/>
</dbReference>
<dbReference type="InterPro" id="IPR058922">
    <property type="entry name" value="WHD_DRP"/>
</dbReference>
<organism evidence="10 11">
    <name type="scientific">Arabidopsis suecica</name>
    <name type="common">Swedish thale-cress</name>
    <name type="synonym">Cardaminopsis suecica</name>
    <dbReference type="NCBI Taxonomy" id="45249"/>
    <lineage>
        <taxon>Eukaryota</taxon>
        <taxon>Viridiplantae</taxon>
        <taxon>Streptophyta</taxon>
        <taxon>Embryophyta</taxon>
        <taxon>Tracheophyta</taxon>
        <taxon>Spermatophyta</taxon>
        <taxon>Magnoliopsida</taxon>
        <taxon>eudicotyledons</taxon>
        <taxon>Gunneridae</taxon>
        <taxon>Pentapetalae</taxon>
        <taxon>rosids</taxon>
        <taxon>malvids</taxon>
        <taxon>Brassicales</taxon>
        <taxon>Brassicaceae</taxon>
        <taxon>Camelineae</taxon>
        <taxon>Arabidopsis</taxon>
    </lineage>
</organism>
<keyword evidence="4" id="KW-0547">Nucleotide-binding</keyword>
<evidence type="ECO:0000259" key="8">
    <source>
        <dbReference type="Pfam" id="PF00931"/>
    </source>
</evidence>
<dbReference type="GO" id="GO:0043531">
    <property type="term" value="F:ADP binding"/>
    <property type="evidence" value="ECO:0007669"/>
    <property type="project" value="InterPro"/>
</dbReference>
<gene>
    <name evidence="10" type="ORF">ISN44_As06g015870</name>
</gene>
<dbReference type="GO" id="GO:0006952">
    <property type="term" value="P:defense response"/>
    <property type="evidence" value="ECO:0007669"/>
    <property type="project" value="UniProtKB-KW"/>
</dbReference>
<sequence>MGNCVSLDISCDQTLHHACGCLFGDGNYIHMMEANLEALEKTMQELEKRRDDLLRRVVIDEDKGLQRLAQVQGWFSRKLKEVEGLLAKGVFQVVAEKIPVPKVDKKHFQTTVGLDSMVEKAWNSLMIGERRTLGLYGMGGVGKTTLLACINNRFLEVANEFDVVIWVVVSKDLQIESIQDQILGRLSLDKEWKQETETERASRIKNILNRKKFVILLDDLWSEVDLNKIGVPPPTQENGSKLVFTTRSKEVCKDIEVDDMMEVACLSPDEAWELFQQKVGENPIKSHHDFLPVARKIAAKCCGLPLALCVIGKAMACKETVQEWRHAIHVLNSSSHEFPDYEIGKEKLIKYWIYEGFIDGSRNDDGADNQGYDIIGLLVHAHLLMDGVLTVTVKMHDVIREMALWIASKFGKQKESFCVRSGAQLRKIPKNINWELVRRISLMSNQISEISCSCNCSNLSTLLLQNNKLVDISGEFFRFMPALVVLDLSRNSILSRLPEEISNLGSLQYLNLSYTGMKSLPDGLKEMKRLIDLNLEFTRELESIVGIATSLPNLQVLRLFCSRVCVDDILMKELQLLEHVEILTATIEDAVILKNIQGVDRLASIIRGLCLSNMSASVVVLNTVVLGGLQRLTIWNSKISEIKIDWESNDRGDLICSSSPGFKQLSAVHIVRLEGPTDLTWLLYAQSLRILSVSGPSSIEEIINREKELSISTVHPDIVVPFEKLELLKACNLDELKSICWDPPALPNLRQFYFEGCPKLPEAATKYLRHAWKGV</sequence>
<dbReference type="Pfam" id="PF23559">
    <property type="entry name" value="WHD_DRP"/>
    <property type="match status" value="1"/>
</dbReference>
<dbReference type="InterPro" id="IPR001611">
    <property type="entry name" value="Leu-rich_rpt"/>
</dbReference>
<comment type="caution">
    <text evidence="10">The sequence shown here is derived from an EMBL/GenBank/DDBJ whole genome shotgun (WGS) entry which is preliminary data.</text>
</comment>
<feature type="coiled-coil region" evidence="7">
    <location>
        <begin position="29"/>
        <end position="63"/>
    </location>
</feature>
<keyword evidence="6" id="KW-0067">ATP-binding</keyword>
<dbReference type="EMBL" id="JAEFBJ010000006">
    <property type="protein sequence ID" value="KAG7597192.1"/>
    <property type="molecule type" value="Genomic_DNA"/>
</dbReference>
<dbReference type="Pfam" id="PF13855">
    <property type="entry name" value="LRR_8"/>
    <property type="match status" value="1"/>
</dbReference>
<evidence type="ECO:0000259" key="9">
    <source>
        <dbReference type="Pfam" id="PF23559"/>
    </source>
</evidence>
<evidence type="ECO:0000256" key="5">
    <source>
        <dbReference type="ARBA" id="ARBA00022821"/>
    </source>
</evidence>
<evidence type="ECO:0000256" key="6">
    <source>
        <dbReference type="ARBA" id="ARBA00022840"/>
    </source>
</evidence>
<feature type="domain" description="Disease resistance protein winged helix" evidence="9">
    <location>
        <begin position="340"/>
        <end position="403"/>
    </location>
</feature>
<dbReference type="OrthoDB" id="664960at2759"/>
<protein>
    <submittedName>
        <fullName evidence="10">Leucine-rich repeat</fullName>
    </submittedName>
</protein>
<feature type="domain" description="NB-ARC" evidence="8">
    <location>
        <begin position="115"/>
        <end position="283"/>
    </location>
</feature>
<evidence type="ECO:0000256" key="4">
    <source>
        <dbReference type="ARBA" id="ARBA00022741"/>
    </source>
</evidence>
<evidence type="ECO:0000256" key="7">
    <source>
        <dbReference type="SAM" id="Coils"/>
    </source>
</evidence>
<dbReference type="PANTHER" id="PTHR33463:SF220">
    <property type="entry name" value="NB-ARC DOMAIN-CONTAINING PROTEIN"/>
    <property type="match status" value="1"/>
</dbReference>
<evidence type="ECO:0000313" key="10">
    <source>
        <dbReference type="EMBL" id="KAG7597192.1"/>
    </source>
</evidence>
<dbReference type="InterPro" id="IPR050905">
    <property type="entry name" value="Plant_NBS-LRR"/>
</dbReference>